<reference evidence="1 2" key="1">
    <citation type="submission" date="2023-07" db="EMBL/GenBank/DDBJ databases">
        <title>Genomic Encyclopedia of Type Strains, Phase IV (KMG-IV): sequencing the most valuable type-strain genomes for metagenomic binning, comparative biology and taxonomic classification.</title>
        <authorList>
            <person name="Goeker M."/>
        </authorList>
    </citation>
    <scope>NUCLEOTIDE SEQUENCE [LARGE SCALE GENOMIC DNA]</scope>
    <source>
        <strain evidence="1 2">DSM 18695</strain>
    </source>
</reference>
<dbReference type="EMBL" id="JAUSVS010000002">
    <property type="protein sequence ID" value="MDQ0463658.1"/>
    <property type="molecule type" value="Genomic_DNA"/>
</dbReference>
<evidence type="ECO:0000313" key="2">
    <source>
        <dbReference type="Proteomes" id="UP001228905"/>
    </source>
</evidence>
<dbReference type="Gene3D" id="1.10.10.10">
    <property type="entry name" value="Winged helix-like DNA-binding domain superfamily/Winged helix DNA-binding domain"/>
    <property type="match status" value="1"/>
</dbReference>
<organism evidence="1 2">
    <name type="scientific">Caulobacter ginsengisoli</name>
    <dbReference type="NCBI Taxonomy" id="400775"/>
    <lineage>
        <taxon>Bacteria</taxon>
        <taxon>Pseudomonadati</taxon>
        <taxon>Pseudomonadota</taxon>
        <taxon>Alphaproteobacteria</taxon>
        <taxon>Caulobacterales</taxon>
        <taxon>Caulobacteraceae</taxon>
        <taxon>Caulobacter</taxon>
    </lineage>
</organism>
<evidence type="ECO:0008006" key="3">
    <source>
        <dbReference type="Google" id="ProtNLM"/>
    </source>
</evidence>
<dbReference type="SUPFAM" id="SSF46785">
    <property type="entry name" value="Winged helix' DNA-binding domain"/>
    <property type="match status" value="1"/>
</dbReference>
<dbReference type="InterPro" id="IPR021660">
    <property type="entry name" value="DUF3253"/>
</dbReference>
<name>A0ABU0INR6_9CAUL</name>
<protein>
    <recommendedName>
        <fullName evidence="3">DUF3253 domain-containing protein</fullName>
    </recommendedName>
</protein>
<gene>
    <name evidence="1" type="ORF">QO010_001429</name>
</gene>
<dbReference type="RefSeq" id="WP_307347763.1">
    <property type="nucleotide sequence ID" value="NZ_JAUSVS010000002.1"/>
</dbReference>
<dbReference type="InterPro" id="IPR036390">
    <property type="entry name" value="WH_DNA-bd_sf"/>
</dbReference>
<evidence type="ECO:0000313" key="1">
    <source>
        <dbReference type="EMBL" id="MDQ0463658.1"/>
    </source>
</evidence>
<dbReference type="Proteomes" id="UP001228905">
    <property type="component" value="Unassembled WGS sequence"/>
</dbReference>
<sequence>MTSPIEDAIEALLAAAPEGKSIDPAAVAKALDAEGWRRQLGRVRNEAIGMARQGRLVILRHGKPADPDTFKGVYRLKRPDPA</sequence>
<dbReference type="InterPro" id="IPR036388">
    <property type="entry name" value="WH-like_DNA-bd_sf"/>
</dbReference>
<keyword evidence="2" id="KW-1185">Reference proteome</keyword>
<dbReference type="Pfam" id="PF11625">
    <property type="entry name" value="DUF3253"/>
    <property type="match status" value="1"/>
</dbReference>
<accession>A0ABU0INR6</accession>
<comment type="caution">
    <text evidence="1">The sequence shown here is derived from an EMBL/GenBank/DDBJ whole genome shotgun (WGS) entry which is preliminary data.</text>
</comment>
<proteinExistence type="predicted"/>